<sequence>MALPVFQLLIYLVAWSSGVAGIEWDTSNSDPSVYDLELIQPRGVYSIGITPNISWPDRWTRKYAIQIPRNGDHFIQVALGSDVWPGVYYWRTLSENQTSPVSNTFLISSSSGRTNPTTISSFVPVTATRDIVQTSDGLLVTHKSSEIYSSAVIYTTIIVVYDDGKAAPLAKVPMIIGITLALLFLITLPIILWLVLRYRRRPSHPSTKDKPTPIDLEEIHNSSVLDLMPSRGSAGGSTPILAASTRNATRQVWAIVDGEKRLVNISQDPPQLTAPMVDSDPFADPSTLKSPRRILIPANPSIFGNDSPSGSINPNDPLLSRANTVTTSFSATFSRGAPSIDAHTGPTQNREALTDKMPTQTRQRIYSENYALSEEDITSRIIVPGRAVDMGSLGRDHVPDVDEHGLLPPDYFQATQPTSSQQSSQAGPSAR</sequence>
<accession>A0A8H3E8H4</accession>
<evidence type="ECO:0008006" key="6">
    <source>
        <dbReference type="Google" id="ProtNLM"/>
    </source>
</evidence>
<evidence type="ECO:0000313" key="5">
    <source>
        <dbReference type="Proteomes" id="UP000663827"/>
    </source>
</evidence>
<feature type="region of interest" description="Disordered" evidence="1">
    <location>
        <begin position="394"/>
        <end position="431"/>
    </location>
</feature>
<gene>
    <name evidence="4" type="ORF">RDB_LOCUS161526</name>
</gene>
<dbReference type="AlphaFoldDB" id="A0A8H3E8H4"/>
<reference evidence="4" key="1">
    <citation type="submission" date="2021-01" db="EMBL/GenBank/DDBJ databases">
        <authorList>
            <person name="Kaushik A."/>
        </authorList>
    </citation>
    <scope>NUCLEOTIDE SEQUENCE</scope>
    <source>
        <strain evidence="4">AG5</strain>
    </source>
</reference>
<feature type="chain" id="PRO_5034272560" description="Transmembrane protein" evidence="3">
    <location>
        <begin position="22"/>
        <end position="431"/>
    </location>
</feature>
<evidence type="ECO:0000256" key="2">
    <source>
        <dbReference type="SAM" id="Phobius"/>
    </source>
</evidence>
<evidence type="ECO:0000256" key="3">
    <source>
        <dbReference type="SAM" id="SignalP"/>
    </source>
</evidence>
<keyword evidence="2" id="KW-0472">Membrane</keyword>
<feature type="compositionally biased region" description="Basic and acidic residues" evidence="1">
    <location>
        <begin position="394"/>
        <end position="405"/>
    </location>
</feature>
<feature type="compositionally biased region" description="Low complexity" evidence="1">
    <location>
        <begin position="413"/>
        <end position="431"/>
    </location>
</feature>
<comment type="caution">
    <text evidence="4">The sequence shown here is derived from an EMBL/GenBank/DDBJ whole genome shotgun (WGS) entry which is preliminary data.</text>
</comment>
<keyword evidence="3" id="KW-0732">Signal</keyword>
<evidence type="ECO:0000313" key="4">
    <source>
        <dbReference type="EMBL" id="CAE7217139.1"/>
    </source>
</evidence>
<feature type="signal peptide" evidence="3">
    <location>
        <begin position="1"/>
        <end position="21"/>
    </location>
</feature>
<keyword evidence="2" id="KW-0812">Transmembrane</keyword>
<feature type="transmembrane region" description="Helical" evidence="2">
    <location>
        <begin position="174"/>
        <end position="196"/>
    </location>
</feature>
<keyword evidence="2" id="KW-1133">Transmembrane helix</keyword>
<dbReference type="Proteomes" id="UP000663827">
    <property type="component" value="Unassembled WGS sequence"/>
</dbReference>
<evidence type="ECO:0000256" key="1">
    <source>
        <dbReference type="SAM" id="MobiDB-lite"/>
    </source>
</evidence>
<dbReference type="EMBL" id="CAJNJQ010005214">
    <property type="protein sequence ID" value="CAE7217139.1"/>
    <property type="molecule type" value="Genomic_DNA"/>
</dbReference>
<proteinExistence type="predicted"/>
<organism evidence="4 5">
    <name type="scientific">Rhizoctonia solani</name>
    <dbReference type="NCBI Taxonomy" id="456999"/>
    <lineage>
        <taxon>Eukaryota</taxon>
        <taxon>Fungi</taxon>
        <taxon>Dikarya</taxon>
        <taxon>Basidiomycota</taxon>
        <taxon>Agaricomycotina</taxon>
        <taxon>Agaricomycetes</taxon>
        <taxon>Cantharellales</taxon>
        <taxon>Ceratobasidiaceae</taxon>
        <taxon>Rhizoctonia</taxon>
    </lineage>
</organism>
<protein>
    <recommendedName>
        <fullName evidence="6">Transmembrane protein</fullName>
    </recommendedName>
</protein>
<name>A0A8H3E8H4_9AGAM</name>